<dbReference type="EMBL" id="CP000922">
    <property type="protein sequence ID" value="ACJ33055.1"/>
    <property type="molecule type" value="Genomic_DNA"/>
</dbReference>
<name>B7GIP0_ANOFW</name>
<protein>
    <submittedName>
        <fullName evidence="1">Phage-related putative tail protein</fullName>
    </submittedName>
</protein>
<gene>
    <name evidence="1" type="ordered locus">Aflv_0675</name>
</gene>
<evidence type="ECO:0000313" key="2">
    <source>
        <dbReference type="Proteomes" id="UP000000742"/>
    </source>
</evidence>
<dbReference type="HOGENOM" id="CLU_582284_0_0_9"/>
<dbReference type="KEGG" id="afl:Aflv_0675"/>
<organism evidence="1 2">
    <name type="scientific">Anoxybacillus flavithermus (strain DSM 21510 / WK1)</name>
    <dbReference type="NCBI Taxonomy" id="491915"/>
    <lineage>
        <taxon>Bacteria</taxon>
        <taxon>Bacillati</taxon>
        <taxon>Bacillota</taxon>
        <taxon>Bacilli</taxon>
        <taxon>Bacillales</taxon>
        <taxon>Anoxybacillaceae</taxon>
        <taxon>Anoxybacillus</taxon>
    </lineage>
</organism>
<reference evidence="1 2" key="1">
    <citation type="journal article" date="2008" name="Genome Biol.">
        <title>Encapsulated in silica: genome, proteome and physiology of the thermophilic bacterium Anoxybacillus flavithermus WK1.</title>
        <authorList>
            <person name="Saw J.H."/>
            <person name="Mountain B.W."/>
            <person name="Feng L."/>
            <person name="Omelchenko M.V."/>
            <person name="Hou S."/>
            <person name="Saito J.A."/>
            <person name="Stott M.B."/>
            <person name="Li D."/>
            <person name="Zhao G."/>
            <person name="Wu J."/>
            <person name="Galperin M.Y."/>
            <person name="Koonin E.V."/>
            <person name="Makarova K.S."/>
            <person name="Wolf Y.I."/>
            <person name="Rigden D.J."/>
            <person name="Dunfield P.F."/>
            <person name="Wang L."/>
            <person name="Alam M."/>
        </authorList>
    </citation>
    <scope>NUCLEOTIDE SEQUENCE [LARGE SCALE GENOMIC DNA]</scope>
    <source>
        <strain evidence="2">DSM 21510 / WK1</strain>
    </source>
</reference>
<dbReference type="eggNOG" id="COG5301">
    <property type="taxonomic scope" value="Bacteria"/>
</dbReference>
<dbReference type="STRING" id="491915.Aflv_0675"/>
<accession>B7GIP0</accession>
<proteinExistence type="predicted"/>
<evidence type="ECO:0000313" key="1">
    <source>
        <dbReference type="EMBL" id="ACJ33055.1"/>
    </source>
</evidence>
<dbReference type="Proteomes" id="UP000000742">
    <property type="component" value="Chromosome"/>
</dbReference>
<sequence>MKQMPEKSGFFDSTVEDPREYTADEFAEYFRRVLTDGIFNGGTNLQVTADGTNMNVNIADGYAWIQGYMYKVYDGHTLTIDTADPTLNRIDRIVLRLDKSLEKRSIEAIVLKGTPSATPTPPVLTRNDNVYEISLAQVEVIAGKSFIEGFQVTDERLDTNVCGLVNSLIQADTTEIFNQFQAWYNSKTAEFQQDWDDWFATATTTFNANWSNWFTQTQNEWDTYFQSVQNEGFETPSGAQAKANQAETNAKAYADQKVSEHSADYVKHPAYAVASGSANTYTVTLNPAPTSYVEGMAIAVKINVDNTGPATINVNGLGAKAIKKPNGNDVAAGNLKAGSIYTLRYNGTNFILQGEGGEGTAQPQHVLSGQTFTNINGLQTGTMPNRTFAANGGNYISALSAKGDGGGGLCVEPQTGYYESGKNGLGFGSIYTYDPDFIPANIRQGVSIFGVTGVLIEGKRWASGTVSITNNNNVSVTGLAFNPKYVVCYISSFEEAAGNFNGKSSLFSNPPINGYRANSQIILQTGGFNIVYSQNVTIDWIAIE</sequence>
<dbReference type="AlphaFoldDB" id="B7GIP0"/>